<sequence>MINKATSSPMDVTSHYIFPRIQPHIHSWVHQYGKNILCWHGPQPELVITEPEVVKEIMSIKEISMGKPGVGPIYRKMLGGGLVLSQGDKWAKQRKIATHAFNGERLKNMVPAMVESTKIMLERWKDAGTKEIEVYNEFKILASEIISRNAFGSSYEEGKQIFKNLWALSLLVFKTAHKVRHPGFGIIFKDKDDIESDKLQDGIHNLIMQMIRNKEKMIISGDEDKSTDYLGLLLKAHHDSDDSYKLSIQDVIDDCKTFYAAGHATISLLLSWVTFLLGIHTEWQEAAREEVQEVFGNQDPSSEGIARLKKMGMIINETLRLYPPATSTTRKVLKETRVGNLVLPANLNLQIPALALHQDPEIWGEDAHLFKPERFSDGIANAVNKNPGAFIPFGYGPRICVGYNFTINEAKITLSMILQRYRFTLSPNYVHAPVQHISLRPNCGVQIMFQGL</sequence>
<keyword evidence="7 12" id="KW-0560">Oxidoreductase</keyword>
<evidence type="ECO:0000256" key="3">
    <source>
        <dbReference type="ARBA" id="ARBA00022617"/>
    </source>
</evidence>
<keyword evidence="9 12" id="KW-0503">Monooxygenase</keyword>
<keyword evidence="8 11" id="KW-0408">Iron</keyword>
<keyword evidence="10" id="KW-0472">Membrane</keyword>
<dbReference type="PROSITE" id="PS00086">
    <property type="entry name" value="CYTOCHROME_P450"/>
    <property type="match status" value="1"/>
</dbReference>
<dbReference type="OrthoDB" id="1470350at2759"/>
<evidence type="ECO:0000256" key="12">
    <source>
        <dbReference type="RuleBase" id="RU000461"/>
    </source>
</evidence>
<reference evidence="13 14" key="1">
    <citation type="submission" date="2019-05" db="EMBL/GenBank/DDBJ databases">
        <title>Mikania micrantha, genome provides insights into the molecular mechanism of rapid growth.</title>
        <authorList>
            <person name="Liu B."/>
        </authorList>
    </citation>
    <scope>NUCLEOTIDE SEQUENCE [LARGE SCALE GENOMIC DNA]</scope>
    <source>
        <strain evidence="13">NLD-2019</strain>
        <tissue evidence="13">Leaf</tissue>
    </source>
</reference>
<dbReference type="PANTHER" id="PTHR24282:SF266">
    <property type="entry name" value="CYTOCHROME P450-RELATED"/>
    <property type="match status" value="1"/>
</dbReference>
<evidence type="ECO:0000256" key="2">
    <source>
        <dbReference type="ARBA" id="ARBA00010617"/>
    </source>
</evidence>
<keyword evidence="6" id="KW-1133">Transmembrane helix</keyword>
<dbReference type="InterPro" id="IPR050665">
    <property type="entry name" value="Cytochrome_P450_Monooxygen"/>
</dbReference>
<dbReference type="InterPro" id="IPR017972">
    <property type="entry name" value="Cyt_P450_CS"/>
</dbReference>
<evidence type="ECO:0000256" key="8">
    <source>
        <dbReference type="ARBA" id="ARBA00023004"/>
    </source>
</evidence>
<dbReference type="PANTHER" id="PTHR24282">
    <property type="entry name" value="CYTOCHROME P450 FAMILY MEMBER"/>
    <property type="match status" value="1"/>
</dbReference>
<evidence type="ECO:0000256" key="5">
    <source>
        <dbReference type="ARBA" id="ARBA00022723"/>
    </source>
</evidence>
<feature type="binding site" description="axial binding residue" evidence="11">
    <location>
        <position position="400"/>
    </location>
    <ligand>
        <name>heme</name>
        <dbReference type="ChEBI" id="CHEBI:30413"/>
    </ligand>
    <ligandPart>
        <name>Fe</name>
        <dbReference type="ChEBI" id="CHEBI:18248"/>
    </ligandPart>
</feature>
<dbReference type="GO" id="GO:0016705">
    <property type="term" value="F:oxidoreductase activity, acting on paired donors, with incorporation or reduction of molecular oxygen"/>
    <property type="evidence" value="ECO:0007669"/>
    <property type="project" value="InterPro"/>
</dbReference>
<comment type="similarity">
    <text evidence="2 12">Belongs to the cytochrome P450 family.</text>
</comment>
<dbReference type="GO" id="GO:0020037">
    <property type="term" value="F:heme binding"/>
    <property type="evidence" value="ECO:0007669"/>
    <property type="project" value="InterPro"/>
</dbReference>
<evidence type="ECO:0000256" key="4">
    <source>
        <dbReference type="ARBA" id="ARBA00022692"/>
    </source>
</evidence>
<evidence type="ECO:0000256" key="1">
    <source>
        <dbReference type="ARBA" id="ARBA00004370"/>
    </source>
</evidence>
<protein>
    <recommendedName>
        <fullName evidence="15">Cytochrome P450</fullName>
    </recommendedName>
</protein>
<dbReference type="InterPro" id="IPR036396">
    <property type="entry name" value="Cyt_P450_sf"/>
</dbReference>
<keyword evidence="4" id="KW-0812">Transmembrane</keyword>
<comment type="subcellular location">
    <subcellularLocation>
        <location evidence="1">Membrane</location>
    </subcellularLocation>
</comment>
<keyword evidence="5 11" id="KW-0479">Metal-binding</keyword>
<evidence type="ECO:0000256" key="6">
    <source>
        <dbReference type="ARBA" id="ARBA00022989"/>
    </source>
</evidence>
<dbReference type="PRINTS" id="PR00385">
    <property type="entry name" value="P450"/>
</dbReference>
<name>A0A5N6LSU9_9ASTR</name>
<evidence type="ECO:0000313" key="14">
    <source>
        <dbReference type="Proteomes" id="UP000326396"/>
    </source>
</evidence>
<dbReference type="EMBL" id="SZYD01000018">
    <property type="protein sequence ID" value="KAD2804335.1"/>
    <property type="molecule type" value="Genomic_DNA"/>
</dbReference>
<dbReference type="Proteomes" id="UP000326396">
    <property type="component" value="Linkage Group LG8"/>
</dbReference>
<dbReference type="InterPro" id="IPR002401">
    <property type="entry name" value="Cyt_P450_E_grp-I"/>
</dbReference>
<dbReference type="PRINTS" id="PR00463">
    <property type="entry name" value="EP450I"/>
</dbReference>
<gene>
    <name evidence="13" type="ORF">E3N88_37712</name>
</gene>
<evidence type="ECO:0000313" key="13">
    <source>
        <dbReference type="EMBL" id="KAD2804335.1"/>
    </source>
</evidence>
<evidence type="ECO:0000256" key="7">
    <source>
        <dbReference type="ARBA" id="ARBA00023002"/>
    </source>
</evidence>
<evidence type="ECO:0000256" key="9">
    <source>
        <dbReference type="ARBA" id="ARBA00023033"/>
    </source>
</evidence>
<organism evidence="13 14">
    <name type="scientific">Mikania micrantha</name>
    <name type="common">bitter vine</name>
    <dbReference type="NCBI Taxonomy" id="192012"/>
    <lineage>
        <taxon>Eukaryota</taxon>
        <taxon>Viridiplantae</taxon>
        <taxon>Streptophyta</taxon>
        <taxon>Embryophyta</taxon>
        <taxon>Tracheophyta</taxon>
        <taxon>Spermatophyta</taxon>
        <taxon>Magnoliopsida</taxon>
        <taxon>eudicotyledons</taxon>
        <taxon>Gunneridae</taxon>
        <taxon>Pentapetalae</taxon>
        <taxon>asterids</taxon>
        <taxon>campanulids</taxon>
        <taxon>Asterales</taxon>
        <taxon>Asteraceae</taxon>
        <taxon>Asteroideae</taxon>
        <taxon>Heliantheae alliance</taxon>
        <taxon>Eupatorieae</taxon>
        <taxon>Mikania</taxon>
    </lineage>
</organism>
<accession>A0A5N6LSU9</accession>
<keyword evidence="3 11" id="KW-0349">Heme</keyword>
<comment type="cofactor">
    <cofactor evidence="11">
        <name>heme</name>
        <dbReference type="ChEBI" id="CHEBI:30413"/>
    </cofactor>
</comment>
<dbReference type="GO" id="GO:0016020">
    <property type="term" value="C:membrane"/>
    <property type="evidence" value="ECO:0007669"/>
    <property type="project" value="UniProtKB-SubCell"/>
</dbReference>
<comment type="caution">
    <text evidence="13">The sequence shown here is derived from an EMBL/GenBank/DDBJ whole genome shotgun (WGS) entry which is preliminary data.</text>
</comment>
<dbReference type="SUPFAM" id="SSF48264">
    <property type="entry name" value="Cytochrome P450"/>
    <property type="match status" value="1"/>
</dbReference>
<dbReference type="AlphaFoldDB" id="A0A5N6LSU9"/>
<dbReference type="Gene3D" id="1.10.630.10">
    <property type="entry name" value="Cytochrome P450"/>
    <property type="match status" value="1"/>
</dbReference>
<evidence type="ECO:0000256" key="10">
    <source>
        <dbReference type="ARBA" id="ARBA00023136"/>
    </source>
</evidence>
<keyword evidence="14" id="KW-1185">Reference proteome</keyword>
<evidence type="ECO:0008006" key="15">
    <source>
        <dbReference type="Google" id="ProtNLM"/>
    </source>
</evidence>
<dbReference type="InterPro" id="IPR001128">
    <property type="entry name" value="Cyt_P450"/>
</dbReference>
<dbReference type="Pfam" id="PF00067">
    <property type="entry name" value="p450"/>
    <property type="match status" value="1"/>
</dbReference>
<dbReference type="GO" id="GO:0005506">
    <property type="term" value="F:iron ion binding"/>
    <property type="evidence" value="ECO:0007669"/>
    <property type="project" value="InterPro"/>
</dbReference>
<dbReference type="GO" id="GO:0004497">
    <property type="term" value="F:monooxygenase activity"/>
    <property type="evidence" value="ECO:0007669"/>
    <property type="project" value="UniProtKB-KW"/>
</dbReference>
<evidence type="ECO:0000256" key="11">
    <source>
        <dbReference type="PIRSR" id="PIRSR602401-1"/>
    </source>
</evidence>
<proteinExistence type="inferred from homology"/>